<comment type="catalytic activity">
    <reaction evidence="6">
        <text>a 5'-end (N(7)-methyl 5'-triphosphoguanosine)-ribonucleoside in snRNA + S-adenosyl-L-methionine = a 5'-end (N(2),N(7)-dimethyl 5'-triphosphoguanosine)-ribonucleoside in snRNA + S-adenosyl-L-homocysteine + H(+)</text>
        <dbReference type="Rhea" id="RHEA:78471"/>
        <dbReference type="Rhea" id="RHEA-COMP:19085"/>
        <dbReference type="Rhea" id="RHEA-COMP:19087"/>
        <dbReference type="ChEBI" id="CHEBI:15378"/>
        <dbReference type="ChEBI" id="CHEBI:57856"/>
        <dbReference type="ChEBI" id="CHEBI:59789"/>
        <dbReference type="ChEBI" id="CHEBI:156461"/>
        <dbReference type="ChEBI" id="CHEBI:172880"/>
    </reaction>
    <physiologicalReaction direction="left-to-right" evidence="6">
        <dbReference type="Rhea" id="RHEA:78472"/>
    </physiologicalReaction>
</comment>
<gene>
    <name evidence="8" type="ORF">SLEP1_g36059</name>
</gene>
<name>A0AAV5KQJ0_9ROSI</name>
<comment type="catalytic activity">
    <reaction evidence="3">
        <text>a 5'-end (N(2),N(7)-dimethyl 5'-triphosphoguanosine)-ribonucleoside in snoRNA + S-adenosyl-L-methionine = a 5'-end (N(2),N(2),N(7)-trimethyl 5'-triphosphoguanosine)-ribonucleoside in snoRNA + S-adenosyl-L-homocysteine + H(+)</text>
        <dbReference type="Rhea" id="RHEA:78507"/>
        <dbReference type="Rhea" id="RHEA-COMP:19088"/>
        <dbReference type="Rhea" id="RHEA-COMP:19090"/>
        <dbReference type="ChEBI" id="CHEBI:15378"/>
        <dbReference type="ChEBI" id="CHEBI:57856"/>
        <dbReference type="ChEBI" id="CHEBI:59789"/>
        <dbReference type="ChEBI" id="CHEBI:167623"/>
        <dbReference type="ChEBI" id="CHEBI:172880"/>
    </reaction>
    <physiologicalReaction direction="left-to-right" evidence="3">
        <dbReference type="Rhea" id="RHEA:78508"/>
    </physiologicalReaction>
</comment>
<evidence type="ECO:0000256" key="5">
    <source>
        <dbReference type="ARBA" id="ARBA00048763"/>
    </source>
</evidence>
<evidence type="ECO:0000313" key="9">
    <source>
        <dbReference type="Proteomes" id="UP001054252"/>
    </source>
</evidence>
<dbReference type="GO" id="GO:0005634">
    <property type="term" value="C:nucleus"/>
    <property type="evidence" value="ECO:0007669"/>
    <property type="project" value="TreeGrafter"/>
</dbReference>
<evidence type="ECO:0000256" key="3">
    <source>
        <dbReference type="ARBA" id="ARBA00047418"/>
    </source>
</evidence>
<dbReference type="InterPro" id="IPR029063">
    <property type="entry name" value="SAM-dependent_MTases_sf"/>
</dbReference>
<dbReference type="AlphaFoldDB" id="A0AAV5KQJ0"/>
<accession>A0AAV5KQJ0</accession>
<comment type="similarity">
    <text evidence="2">Belongs to the methyltransferase superfamily. Trimethylguanosine synthase family.</text>
</comment>
<dbReference type="InterPro" id="IPR019012">
    <property type="entry name" value="RNA_cap_Gua-N2-MeTrfase"/>
</dbReference>
<evidence type="ECO:0000256" key="4">
    <source>
        <dbReference type="ARBA" id="ARBA00048740"/>
    </source>
</evidence>
<comment type="caution">
    <text evidence="8">The sequence shown here is derived from an EMBL/GenBank/DDBJ whole genome shotgun (WGS) entry which is preliminary data.</text>
</comment>
<sequence length="49" mass="5792">MFLPRNVNLNQVEELSWLSSPPLMLEIEENYWEGYFKGITIYFGASAHR</sequence>
<dbReference type="Pfam" id="PF09445">
    <property type="entry name" value="Methyltransf_15"/>
    <property type="match status" value="1"/>
</dbReference>
<proteinExistence type="inferred from homology"/>
<evidence type="ECO:0000256" key="2">
    <source>
        <dbReference type="ARBA" id="ARBA00025783"/>
    </source>
</evidence>
<comment type="catalytic activity">
    <reaction evidence="5">
        <text>a 5'-end (N(2),N(7)-dimethyl 5'-triphosphoguanosine)-ribonucleoside in snRNA + S-adenosyl-L-methionine = a 5'-end (N(2),N(2),N(7)-trimethyl 5'-triphosphoguanosine)-ribonucleoside in snRNA + S-adenosyl-L-homocysteine + H(+)</text>
        <dbReference type="Rhea" id="RHEA:78479"/>
        <dbReference type="Rhea" id="RHEA-COMP:19087"/>
        <dbReference type="Rhea" id="RHEA-COMP:19089"/>
        <dbReference type="ChEBI" id="CHEBI:15378"/>
        <dbReference type="ChEBI" id="CHEBI:57856"/>
        <dbReference type="ChEBI" id="CHEBI:59789"/>
        <dbReference type="ChEBI" id="CHEBI:167623"/>
        <dbReference type="ChEBI" id="CHEBI:172880"/>
    </reaction>
    <physiologicalReaction direction="left-to-right" evidence="5">
        <dbReference type="Rhea" id="RHEA:78480"/>
    </physiologicalReaction>
</comment>
<dbReference type="PANTHER" id="PTHR14741">
    <property type="entry name" value="S-ADENOSYLMETHIONINE-DEPENDENT METHYLTRANSFERASE RELATED"/>
    <property type="match status" value="1"/>
</dbReference>
<dbReference type="Proteomes" id="UP001054252">
    <property type="component" value="Unassembled WGS sequence"/>
</dbReference>
<comment type="catalytic activity">
    <reaction evidence="4">
        <text>a 5'-end (N(7)-methyl 5'-triphosphoguanosine)-ribonucleoside in snoRNA + S-adenosyl-L-methionine = a 5'-end (N(2),N(7)-dimethyl 5'-triphosphoguanosine)-ribonucleoside in snoRNA + S-adenosyl-L-homocysteine + H(+)</text>
        <dbReference type="Rhea" id="RHEA:78475"/>
        <dbReference type="Rhea" id="RHEA-COMP:19086"/>
        <dbReference type="Rhea" id="RHEA-COMP:19088"/>
        <dbReference type="ChEBI" id="CHEBI:15378"/>
        <dbReference type="ChEBI" id="CHEBI:57856"/>
        <dbReference type="ChEBI" id="CHEBI:59789"/>
        <dbReference type="ChEBI" id="CHEBI:156461"/>
        <dbReference type="ChEBI" id="CHEBI:172880"/>
    </reaction>
    <physiologicalReaction direction="left-to-right" evidence="4">
        <dbReference type="Rhea" id="RHEA:78476"/>
    </physiologicalReaction>
</comment>
<evidence type="ECO:0000256" key="6">
    <source>
        <dbReference type="ARBA" id="ARBA00049075"/>
    </source>
</evidence>
<evidence type="ECO:0000313" key="8">
    <source>
        <dbReference type="EMBL" id="GKV26834.1"/>
    </source>
</evidence>
<protein>
    <recommendedName>
        <fullName evidence="1">Trimethylguanosine synthase</fullName>
    </recommendedName>
    <alternativeName>
        <fullName evidence="7">Cap-specific guanine-N(2) methyltransferase</fullName>
    </alternativeName>
</protein>
<dbReference type="PANTHER" id="PTHR14741:SF41">
    <property type="entry name" value="TRIMETHYLGUANOSINE SYNTHASE"/>
    <property type="match status" value="1"/>
</dbReference>
<evidence type="ECO:0000256" key="7">
    <source>
        <dbReference type="ARBA" id="ARBA00049790"/>
    </source>
</evidence>
<dbReference type="Gene3D" id="3.40.50.150">
    <property type="entry name" value="Vaccinia Virus protein VP39"/>
    <property type="match status" value="1"/>
</dbReference>
<dbReference type="EMBL" id="BPVZ01000073">
    <property type="protein sequence ID" value="GKV26834.1"/>
    <property type="molecule type" value="Genomic_DNA"/>
</dbReference>
<evidence type="ECO:0000256" key="1">
    <source>
        <dbReference type="ARBA" id="ARBA00018517"/>
    </source>
</evidence>
<keyword evidence="9" id="KW-1185">Reference proteome</keyword>
<organism evidence="8 9">
    <name type="scientific">Rubroshorea leprosula</name>
    <dbReference type="NCBI Taxonomy" id="152421"/>
    <lineage>
        <taxon>Eukaryota</taxon>
        <taxon>Viridiplantae</taxon>
        <taxon>Streptophyta</taxon>
        <taxon>Embryophyta</taxon>
        <taxon>Tracheophyta</taxon>
        <taxon>Spermatophyta</taxon>
        <taxon>Magnoliopsida</taxon>
        <taxon>eudicotyledons</taxon>
        <taxon>Gunneridae</taxon>
        <taxon>Pentapetalae</taxon>
        <taxon>rosids</taxon>
        <taxon>malvids</taxon>
        <taxon>Malvales</taxon>
        <taxon>Dipterocarpaceae</taxon>
        <taxon>Rubroshorea</taxon>
    </lineage>
</organism>
<reference evidence="8 9" key="1">
    <citation type="journal article" date="2021" name="Commun. Biol.">
        <title>The genome of Shorea leprosula (Dipterocarpaceae) highlights the ecological relevance of drought in aseasonal tropical rainforests.</title>
        <authorList>
            <person name="Ng K.K.S."/>
            <person name="Kobayashi M.J."/>
            <person name="Fawcett J.A."/>
            <person name="Hatakeyama M."/>
            <person name="Paape T."/>
            <person name="Ng C.H."/>
            <person name="Ang C.C."/>
            <person name="Tnah L.H."/>
            <person name="Lee C.T."/>
            <person name="Nishiyama T."/>
            <person name="Sese J."/>
            <person name="O'Brien M.J."/>
            <person name="Copetti D."/>
            <person name="Mohd Noor M.I."/>
            <person name="Ong R.C."/>
            <person name="Putra M."/>
            <person name="Sireger I.Z."/>
            <person name="Indrioko S."/>
            <person name="Kosugi Y."/>
            <person name="Izuno A."/>
            <person name="Isagi Y."/>
            <person name="Lee S.L."/>
            <person name="Shimizu K.K."/>
        </authorList>
    </citation>
    <scope>NUCLEOTIDE SEQUENCE [LARGE SCALE GENOMIC DNA]</scope>
    <source>
        <strain evidence="8">214</strain>
    </source>
</reference>
<dbReference type="GO" id="GO:0071164">
    <property type="term" value="F:RNA cap trimethylguanosine synthase activity"/>
    <property type="evidence" value="ECO:0007669"/>
    <property type="project" value="TreeGrafter"/>
</dbReference>